<keyword evidence="4" id="KW-0964">Secreted</keyword>
<comment type="similarity">
    <text evidence="2 9">Belongs to the Wnt family.</text>
</comment>
<evidence type="ECO:0000256" key="5">
    <source>
        <dbReference type="ARBA" id="ARBA00022530"/>
    </source>
</evidence>
<keyword evidence="10" id="KW-0732">Signal</keyword>
<sequence>MMKIVVLFIIISILMQNVIAIKWLALSKVSHHKNVCAEAKRLNALTRPQMRLCNQVLVQLKSAAALAASTCQQVFAMRRWNCSSVMKAPDFGPDLTTGTREQAIVHAISSASLVHTLARACAQGSVRGCSCSPVPKSTVKSIAETGFKWGGCGDNVKWATAFARRFLDAHHKNSEDNNKQLQTTDTSVETRNVNLHNNKAGRKLVEKSARLQCKCHGVSGSCSVKTCWRALAPTLGELESRLLQLYSTAVDAGRRHMAGGGGPLGAETRHKDGLLVYLTKSPDHCYPDEKQGSYGTTGRTCNATATGHFSCRSMCCGRGHTSRVEESVQRCHCRYHWCCYVKCKTCTVKQRRDICK</sequence>
<dbReference type="CDD" id="cd19343">
    <property type="entry name" value="Wnt_Wnt11"/>
    <property type="match status" value="1"/>
</dbReference>
<dbReference type="EMBL" id="QKKF02018530">
    <property type="protein sequence ID" value="RZF40306.1"/>
    <property type="molecule type" value="Genomic_DNA"/>
</dbReference>
<dbReference type="AlphaFoldDB" id="A0A482X3W1"/>
<accession>A0A482X3W1</accession>
<evidence type="ECO:0000256" key="2">
    <source>
        <dbReference type="ARBA" id="ARBA00005683"/>
    </source>
</evidence>
<dbReference type="GO" id="GO:0000902">
    <property type="term" value="P:cell morphogenesis"/>
    <property type="evidence" value="ECO:0007669"/>
    <property type="project" value="UniProtKB-ARBA"/>
</dbReference>
<dbReference type="GO" id="GO:0030182">
    <property type="term" value="P:neuron differentiation"/>
    <property type="evidence" value="ECO:0007669"/>
    <property type="project" value="TreeGrafter"/>
</dbReference>
<dbReference type="PANTHER" id="PTHR12027">
    <property type="entry name" value="WNT RELATED"/>
    <property type="match status" value="1"/>
</dbReference>
<organism evidence="11 12">
    <name type="scientific">Laodelphax striatellus</name>
    <name type="common">Small brown planthopper</name>
    <name type="synonym">Delphax striatella</name>
    <dbReference type="NCBI Taxonomy" id="195883"/>
    <lineage>
        <taxon>Eukaryota</taxon>
        <taxon>Metazoa</taxon>
        <taxon>Ecdysozoa</taxon>
        <taxon>Arthropoda</taxon>
        <taxon>Hexapoda</taxon>
        <taxon>Insecta</taxon>
        <taxon>Pterygota</taxon>
        <taxon>Neoptera</taxon>
        <taxon>Paraneoptera</taxon>
        <taxon>Hemiptera</taxon>
        <taxon>Auchenorrhyncha</taxon>
        <taxon>Fulgoroidea</taxon>
        <taxon>Delphacidae</taxon>
        <taxon>Criomorphinae</taxon>
        <taxon>Laodelphax</taxon>
    </lineage>
</organism>
<reference evidence="11 12" key="1">
    <citation type="journal article" date="2017" name="Gigascience">
        <title>Genome sequence of the small brown planthopper, Laodelphax striatellus.</title>
        <authorList>
            <person name="Zhu J."/>
            <person name="Jiang F."/>
            <person name="Wang X."/>
            <person name="Yang P."/>
            <person name="Bao Y."/>
            <person name="Zhao W."/>
            <person name="Wang W."/>
            <person name="Lu H."/>
            <person name="Wang Q."/>
            <person name="Cui N."/>
            <person name="Li J."/>
            <person name="Chen X."/>
            <person name="Luo L."/>
            <person name="Yu J."/>
            <person name="Kang L."/>
            <person name="Cui F."/>
        </authorList>
    </citation>
    <scope>NUCLEOTIDE SEQUENCE [LARGE SCALE GENOMIC DNA]</scope>
    <source>
        <strain evidence="11">Lst14</strain>
    </source>
</reference>
<evidence type="ECO:0000256" key="3">
    <source>
        <dbReference type="ARBA" id="ARBA00022473"/>
    </source>
</evidence>
<comment type="function">
    <text evidence="9">Ligand for members of the frizzled family of seven transmembrane receptors.</text>
</comment>
<dbReference type="GO" id="GO:0045165">
    <property type="term" value="P:cell fate commitment"/>
    <property type="evidence" value="ECO:0007669"/>
    <property type="project" value="TreeGrafter"/>
</dbReference>
<evidence type="ECO:0000256" key="9">
    <source>
        <dbReference type="RuleBase" id="RU003500"/>
    </source>
</evidence>
<dbReference type="InterPro" id="IPR043158">
    <property type="entry name" value="Wnt_C"/>
</dbReference>
<dbReference type="Gene3D" id="3.30.2460.20">
    <property type="match status" value="1"/>
</dbReference>
<dbReference type="GO" id="GO:0060560">
    <property type="term" value="P:developmental growth involved in morphogenesis"/>
    <property type="evidence" value="ECO:0007669"/>
    <property type="project" value="UniProtKB-ARBA"/>
</dbReference>
<dbReference type="GO" id="GO:0007517">
    <property type="term" value="P:muscle organ development"/>
    <property type="evidence" value="ECO:0007669"/>
    <property type="project" value="UniProtKB-ARBA"/>
</dbReference>
<dbReference type="OrthoDB" id="5945655at2759"/>
<evidence type="ECO:0000313" key="12">
    <source>
        <dbReference type="Proteomes" id="UP000291343"/>
    </source>
</evidence>
<dbReference type="SMR" id="A0A482X3W1"/>
<dbReference type="InterPro" id="IPR005817">
    <property type="entry name" value="Wnt"/>
</dbReference>
<dbReference type="GO" id="GO:0005109">
    <property type="term" value="F:frizzled binding"/>
    <property type="evidence" value="ECO:0007669"/>
    <property type="project" value="TreeGrafter"/>
</dbReference>
<protein>
    <recommendedName>
        <fullName evidence="9">Protein Wnt</fullName>
    </recommendedName>
</protein>
<dbReference type="FunFam" id="3.30.2460.20:FF:000001">
    <property type="entry name" value="Wnt homolog"/>
    <property type="match status" value="1"/>
</dbReference>
<keyword evidence="12" id="KW-1185">Reference proteome</keyword>
<evidence type="ECO:0000256" key="4">
    <source>
        <dbReference type="ARBA" id="ARBA00022525"/>
    </source>
</evidence>
<name>A0A482X3W1_LAOST</name>
<dbReference type="Proteomes" id="UP000291343">
    <property type="component" value="Unassembled WGS sequence"/>
</dbReference>
<dbReference type="PRINTS" id="PR01349">
    <property type="entry name" value="WNTPROTEIN"/>
</dbReference>
<dbReference type="PROSITE" id="PS00246">
    <property type="entry name" value="WNT1"/>
    <property type="match status" value="1"/>
</dbReference>
<keyword evidence="3 9" id="KW-0217">Developmental protein</keyword>
<evidence type="ECO:0000256" key="1">
    <source>
        <dbReference type="ARBA" id="ARBA00004498"/>
    </source>
</evidence>
<feature type="signal peptide" evidence="10">
    <location>
        <begin position="1"/>
        <end position="20"/>
    </location>
</feature>
<keyword evidence="8" id="KW-0449">Lipoprotein</keyword>
<dbReference type="GO" id="GO:0005125">
    <property type="term" value="F:cytokine activity"/>
    <property type="evidence" value="ECO:0007669"/>
    <property type="project" value="TreeGrafter"/>
</dbReference>
<evidence type="ECO:0000256" key="8">
    <source>
        <dbReference type="ARBA" id="ARBA00023288"/>
    </source>
</evidence>
<keyword evidence="6 9" id="KW-0879">Wnt signaling pathway</keyword>
<evidence type="ECO:0000256" key="6">
    <source>
        <dbReference type="ARBA" id="ARBA00022687"/>
    </source>
</evidence>
<dbReference type="InterPro" id="IPR018161">
    <property type="entry name" value="Wnt_CS"/>
</dbReference>
<proteinExistence type="inferred from homology"/>
<keyword evidence="5" id="KW-0272">Extracellular matrix</keyword>
<gene>
    <name evidence="11" type="ORF">LSTR_LSTR006915</name>
</gene>
<keyword evidence="7" id="KW-1015">Disulfide bond</keyword>
<dbReference type="GO" id="GO:0060070">
    <property type="term" value="P:canonical Wnt signaling pathway"/>
    <property type="evidence" value="ECO:0007669"/>
    <property type="project" value="TreeGrafter"/>
</dbReference>
<comment type="subcellular location">
    <subcellularLocation>
        <location evidence="1 9">Secreted</location>
        <location evidence="1 9">Extracellular space</location>
        <location evidence="1 9">Extracellular matrix</location>
    </subcellularLocation>
</comment>
<evidence type="ECO:0000256" key="7">
    <source>
        <dbReference type="ARBA" id="ARBA00023157"/>
    </source>
</evidence>
<dbReference type="SMART" id="SM00097">
    <property type="entry name" value="WNT1"/>
    <property type="match status" value="1"/>
</dbReference>
<feature type="chain" id="PRO_5019850897" description="Protein Wnt" evidence="10">
    <location>
        <begin position="21"/>
        <end position="356"/>
    </location>
</feature>
<dbReference type="InParanoid" id="A0A482X3W1"/>
<comment type="caution">
    <text evidence="11">The sequence shown here is derived from an EMBL/GenBank/DDBJ whole genome shotgun (WGS) entry which is preliminary data.</text>
</comment>
<evidence type="ECO:0000313" key="11">
    <source>
        <dbReference type="EMBL" id="RZF40306.1"/>
    </source>
</evidence>
<dbReference type="Pfam" id="PF00110">
    <property type="entry name" value="wnt"/>
    <property type="match status" value="1"/>
</dbReference>
<evidence type="ECO:0000256" key="10">
    <source>
        <dbReference type="SAM" id="SignalP"/>
    </source>
</evidence>
<dbReference type="STRING" id="195883.A0A482X3W1"/>
<dbReference type="PANTHER" id="PTHR12027:SF102">
    <property type="entry name" value="PROTEIN WNT"/>
    <property type="match status" value="1"/>
</dbReference>
<dbReference type="GO" id="GO:0005615">
    <property type="term" value="C:extracellular space"/>
    <property type="evidence" value="ECO:0007669"/>
    <property type="project" value="TreeGrafter"/>
</dbReference>